<accession>A0ABX2D1H0</accession>
<keyword evidence="2" id="KW-1185">Reference proteome</keyword>
<evidence type="ECO:0000313" key="2">
    <source>
        <dbReference type="Proteomes" id="UP000702425"/>
    </source>
</evidence>
<sequence length="378" mass="42106">MTTHLWQEQAVEVNGLTTVSATIETPNQAQNRLWYRVQAEHGSLLTLSCDPFVVATIFIAMKHGTDMVVHGEVSPSLLQNLAEFQAAWACWRSELYTQVEITAELEREQPIANRVHRVISAFSGGVDSCLTAFRHSQEGHSRVQRPLQAGLMVHGLDIPLSEPQIFNRAAQKSRLTLASLGLELIPMVTNFREFEQDWEDSHGVAVASCLMLLQGGYSEGLIPSSLPYHALVLPWGSNPLTDPLLSSRTFAIVHDGAAFTRAEKVKQLAQWREALQNLRVCWEGDRKDRNCGHCEKCIQTILNFRAVGLGLPPCFDQDIADEEILQVLKKTLLTDYALLLAQAKANSISDSWVTILEEFVRRHQGCISLVGAAEKENN</sequence>
<dbReference type="EMBL" id="SRRZ01000070">
    <property type="protein sequence ID" value="NQE36003.1"/>
    <property type="molecule type" value="Genomic_DNA"/>
</dbReference>
<evidence type="ECO:0000313" key="1">
    <source>
        <dbReference type="EMBL" id="NQE36003.1"/>
    </source>
</evidence>
<organism evidence="1 2">
    <name type="scientific">Microcoleus asticus IPMA8</name>
    <dbReference type="NCBI Taxonomy" id="2563858"/>
    <lineage>
        <taxon>Bacteria</taxon>
        <taxon>Bacillati</taxon>
        <taxon>Cyanobacteriota</taxon>
        <taxon>Cyanophyceae</taxon>
        <taxon>Oscillatoriophycideae</taxon>
        <taxon>Oscillatoriales</taxon>
        <taxon>Microcoleaceae</taxon>
        <taxon>Microcoleus</taxon>
        <taxon>Microcoleus asticus</taxon>
    </lineage>
</organism>
<comment type="caution">
    <text evidence="1">The sequence shown here is derived from an EMBL/GenBank/DDBJ whole genome shotgun (WGS) entry which is preliminary data.</text>
</comment>
<name>A0ABX2D1H0_9CYAN</name>
<dbReference type="RefSeq" id="WP_172189812.1">
    <property type="nucleotide sequence ID" value="NZ_CAWPPK010000286.1"/>
</dbReference>
<reference evidence="1 2" key="1">
    <citation type="journal article" date="2020" name="Sci. Rep.">
        <title>A novel cyanobacterial geosmin producer, revising GeoA distribution and dispersion patterns in Bacteria.</title>
        <authorList>
            <person name="Churro C."/>
            <person name="Semedo-Aguiar A.P."/>
            <person name="Silva A.D."/>
            <person name="Pereira-Leal J.B."/>
            <person name="Leite R.B."/>
        </authorList>
    </citation>
    <scope>NUCLEOTIDE SEQUENCE [LARGE SCALE GENOMIC DNA]</scope>
    <source>
        <strain evidence="1 2">IPMA8</strain>
    </source>
</reference>
<protein>
    <recommendedName>
        <fullName evidence="3">7-cyano-7-deazaguanine synthase</fullName>
    </recommendedName>
</protein>
<evidence type="ECO:0008006" key="3">
    <source>
        <dbReference type="Google" id="ProtNLM"/>
    </source>
</evidence>
<proteinExistence type="predicted"/>
<dbReference type="Proteomes" id="UP000702425">
    <property type="component" value="Unassembled WGS sequence"/>
</dbReference>
<gene>
    <name evidence="1" type="ORF">E5S67_03765</name>
</gene>